<dbReference type="EMBL" id="JABFUD020000013">
    <property type="protein sequence ID" value="KAI5071324.1"/>
    <property type="molecule type" value="Genomic_DNA"/>
</dbReference>
<organism evidence="1 2">
    <name type="scientific">Adiantum capillus-veneris</name>
    <name type="common">Maidenhair fern</name>
    <dbReference type="NCBI Taxonomy" id="13818"/>
    <lineage>
        <taxon>Eukaryota</taxon>
        <taxon>Viridiplantae</taxon>
        <taxon>Streptophyta</taxon>
        <taxon>Embryophyta</taxon>
        <taxon>Tracheophyta</taxon>
        <taxon>Polypodiopsida</taxon>
        <taxon>Polypodiidae</taxon>
        <taxon>Polypodiales</taxon>
        <taxon>Pteridineae</taxon>
        <taxon>Pteridaceae</taxon>
        <taxon>Vittarioideae</taxon>
        <taxon>Adiantum</taxon>
    </lineage>
</organism>
<reference evidence="1" key="1">
    <citation type="submission" date="2021-01" db="EMBL/GenBank/DDBJ databases">
        <title>Adiantum capillus-veneris genome.</title>
        <authorList>
            <person name="Fang Y."/>
            <person name="Liao Q."/>
        </authorList>
    </citation>
    <scope>NUCLEOTIDE SEQUENCE</scope>
    <source>
        <strain evidence="1">H3</strain>
        <tissue evidence="1">Leaf</tissue>
    </source>
</reference>
<gene>
    <name evidence="1" type="ORF">GOP47_0013575</name>
</gene>
<name>A0A9D4UPB3_ADICA</name>
<accession>A0A9D4UPB3</accession>
<dbReference type="Proteomes" id="UP000886520">
    <property type="component" value="Chromosome 13"/>
</dbReference>
<evidence type="ECO:0000313" key="2">
    <source>
        <dbReference type="Proteomes" id="UP000886520"/>
    </source>
</evidence>
<proteinExistence type="predicted"/>
<evidence type="ECO:0000313" key="1">
    <source>
        <dbReference type="EMBL" id="KAI5071324.1"/>
    </source>
</evidence>
<protein>
    <submittedName>
        <fullName evidence="1">Uncharacterized protein</fullName>
    </submittedName>
</protein>
<comment type="caution">
    <text evidence="1">The sequence shown here is derived from an EMBL/GenBank/DDBJ whole genome shotgun (WGS) entry which is preliminary data.</text>
</comment>
<sequence>MGGICRGSGASEVDAAIGVSIIEDGVLVGLMALRRDEIEIAGQSRCTWYRDLRRGIWHGRAQIGDCRDWPRMEKPQVPKLFHLAVVHKEIWQHLDQVKR</sequence>
<keyword evidence="2" id="KW-1185">Reference proteome</keyword>
<dbReference type="AlphaFoldDB" id="A0A9D4UPB3"/>